<keyword evidence="3" id="KW-0132">Cell division</keyword>
<dbReference type="STRING" id="101091.A0A1C7MUM0"/>
<keyword evidence="2" id="KW-0812">Transmembrane</keyword>
<dbReference type="SUPFAM" id="SSF56300">
    <property type="entry name" value="Metallo-dependent phosphatases"/>
    <property type="match status" value="1"/>
</dbReference>
<comment type="caution">
    <text evidence="3">The sequence shown here is derived from an EMBL/GenBank/DDBJ whole genome shotgun (WGS) entry which is preliminary data.</text>
</comment>
<evidence type="ECO:0000313" key="4">
    <source>
        <dbReference type="Proteomes" id="UP000093000"/>
    </source>
</evidence>
<dbReference type="AlphaFoldDB" id="A0A1C7MUM0"/>
<keyword evidence="1 2" id="KW-0472">Membrane</keyword>
<organism evidence="3 4">
    <name type="scientific">Choanephora cucurbitarum</name>
    <dbReference type="NCBI Taxonomy" id="101091"/>
    <lineage>
        <taxon>Eukaryota</taxon>
        <taxon>Fungi</taxon>
        <taxon>Fungi incertae sedis</taxon>
        <taxon>Mucoromycota</taxon>
        <taxon>Mucoromycotina</taxon>
        <taxon>Mucoromycetes</taxon>
        <taxon>Mucorales</taxon>
        <taxon>Mucorineae</taxon>
        <taxon>Choanephoraceae</taxon>
        <taxon>Choanephoroideae</taxon>
        <taxon>Choanephora</taxon>
    </lineage>
</organism>
<dbReference type="GO" id="GO:0006506">
    <property type="term" value="P:GPI anchor biosynthetic process"/>
    <property type="evidence" value="ECO:0007669"/>
    <property type="project" value="InterPro"/>
</dbReference>
<keyword evidence="4" id="KW-1185">Reference proteome</keyword>
<dbReference type="FunCoup" id="A0A1C7MUM0">
    <property type="interactions" value="252"/>
</dbReference>
<sequence length="297" mass="34694">MLIADPQMTDDKSYQRHPLIMFFTKFYSSLYMKRNYSHLMYQIQPKDVIIMGDLSDNGREWKDDTFYAKEVNRFHTIFPTSDKIHYMAGNHDIGFGQGVNRTKVEQFKQYFGPTSYTFEHHGYQFVIMDTISLSSSDPILSDRSILDQIPSHPRRLLFTHVPLFRTEDQHCGPNRQQSRLNWIVNQRGHQYQNLVSKELSDLILDKIKPLAVFSGDDHDYCKVVHRDHIPEITVPTFSMSQGVQFPGLVVLEMNPQHLSTHLCWLPNQITIFVQYGLLALFTLLCLLVYHHSRVVSL</sequence>
<keyword evidence="2" id="KW-1133">Transmembrane helix</keyword>
<feature type="transmembrane region" description="Helical" evidence="2">
    <location>
        <begin position="269"/>
        <end position="289"/>
    </location>
</feature>
<dbReference type="GO" id="GO:0016787">
    <property type="term" value="F:hydrolase activity"/>
    <property type="evidence" value="ECO:0007669"/>
    <property type="project" value="InterPro"/>
</dbReference>
<dbReference type="InterPro" id="IPR033308">
    <property type="entry name" value="PGAP5/Cdc1/Ted1"/>
</dbReference>
<proteinExistence type="predicted"/>
<dbReference type="InterPro" id="IPR029052">
    <property type="entry name" value="Metallo-depent_PP-like"/>
</dbReference>
<dbReference type="EMBL" id="LUGH01002047">
    <property type="protein sequence ID" value="OBZ80498.1"/>
    <property type="molecule type" value="Genomic_DNA"/>
</dbReference>
<accession>A0A1C7MUM0</accession>
<dbReference type="GO" id="GO:0005783">
    <property type="term" value="C:endoplasmic reticulum"/>
    <property type="evidence" value="ECO:0007669"/>
    <property type="project" value="TreeGrafter"/>
</dbReference>
<dbReference type="Proteomes" id="UP000093000">
    <property type="component" value="Unassembled WGS sequence"/>
</dbReference>
<evidence type="ECO:0000313" key="3">
    <source>
        <dbReference type="EMBL" id="OBZ80498.1"/>
    </source>
</evidence>
<dbReference type="InParanoid" id="A0A1C7MUM0"/>
<evidence type="ECO:0000256" key="1">
    <source>
        <dbReference type="ARBA" id="ARBA00023136"/>
    </source>
</evidence>
<dbReference type="GO" id="GO:0051301">
    <property type="term" value="P:cell division"/>
    <property type="evidence" value="ECO:0007669"/>
    <property type="project" value="UniProtKB-KW"/>
</dbReference>
<feature type="non-terminal residue" evidence="3">
    <location>
        <position position="297"/>
    </location>
</feature>
<protein>
    <submittedName>
        <fullName evidence="3">Cell division control protein 1</fullName>
    </submittedName>
</protein>
<keyword evidence="3" id="KW-0131">Cell cycle</keyword>
<gene>
    <name evidence="3" type="primary">CDC1</name>
    <name evidence="3" type="ORF">A0J61_11453</name>
</gene>
<evidence type="ECO:0000256" key="2">
    <source>
        <dbReference type="SAM" id="Phobius"/>
    </source>
</evidence>
<reference evidence="3 4" key="1">
    <citation type="submission" date="2016-03" db="EMBL/GenBank/DDBJ databases">
        <title>Choanephora cucurbitarum.</title>
        <authorList>
            <person name="Min B."/>
            <person name="Park H."/>
            <person name="Park J.-H."/>
            <person name="Shin H.-D."/>
            <person name="Choi I.-G."/>
        </authorList>
    </citation>
    <scope>NUCLEOTIDE SEQUENCE [LARGE SCALE GENOMIC DNA]</scope>
    <source>
        <strain evidence="3 4">KUS-F28377</strain>
    </source>
</reference>
<dbReference type="PANTHER" id="PTHR13315">
    <property type="entry name" value="METALLO PHOSPHOESTERASE RELATED"/>
    <property type="match status" value="1"/>
</dbReference>
<dbReference type="GO" id="GO:0016020">
    <property type="term" value="C:membrane"/>
    <property type="evidence" value="ECO:0007669"/>
    <property type="project" value="UniProtKB-SubCell"/>
</dbReference>
<dbReference type="OrthoDB" id="5977743at2759"/>
<name>A0A1C7MUM0_9FUNG</name>
<dbReference type="PANTHER" id="PTHR13315:SF4">
    <property type="entry name" value="METALLOPHOSPHOESTERASE, ISOFORM E"/>
    <property type="match status" value="1"/>
</dbReference>
<dbReference type="Gene3D" id="3.60.21.10">
    <property type="match status" value="1"/>
</dbReference>